<dbReference type="EMBL" id="JAAGXA010000019">
    <property type="protein sequence ID" value="NEN80386.1"/>
    <property type="molecule type" value="Genomic_DNA"/>
</dbReference>
<gene>
    <name evidence="2" type="ORF">G3T38_19195</name>
</gene>
<dbReference type="InterPro" id="IPR006311">
    <property type="entry name" value="TAT_signal"/>
</dbReference>
<dbReference type="RefSeq" id="WP_163774200.1">
    <property type="nucleotide sequence ID" value="NZ_JAAGXA010000019.1"/>
</dbReference>
<name>A0A6P0HP59_9ACTN</name>
<dbReference type="Proteomes" id="UP000468687">
    <property type="component" value="Unassembled WGS sequence"/>
</dbReference>
<protein>
    <submittedName>
        <fullName evidence="2">Uncharacterized protein</fullName>
    </submittedName>
</protein>
<sequence length="217" mass="21557">MTDIRESEPRPGLVSRRAIARTAAWSVPAVAVVAAAPPASASVNSTTLAVTGLETSFLTLNLVDGGGTLTASALVTVPTEVTITNGPGLVSQAVTVTVTVGRPSGINVSVGRARGFGVYSFNGVQSTSGQRTTTYQSAPIVGQYGFPLTTFTTTLPVAVPSNGSLALPLVLGLAGVSTGLSIGATASYPVTIVVDFGNGLTRTAASTVAVPVGAGIL</sequence>
<accession>A0A6P0HP59</accession>
<evidence type="ECO:0000256" key="1">
    <source>
        <dbReference type="SAM" id="SignalP"/>
    </source>
</evidence>
<proteinExistence type="predicted"/>
<dbReference type="AlphaFoldDB" id="A0A6P0HP59"/>
<reference evidence="2 3" key="1">
    <citation type="journal article" date="2014" name="Int. J. Syst. Evol. Microbiol.">
        <title>Nocardioides zeae sp. nov., isolated from the stem of Zea mays.</title>
        <authorList>
            <person name="Glaeser S.P."/>
            <person name="McInroy J.A."/>
            <person name="Busse H.J."/>
            <person name="Kampfer P."/>
        </authorList>
    </citation>
    <scope>NUCLEOTIDE SEQUENCE [LARGE SCALE GENOMIC DNA]</scope>
    <source>
        <strain evidence="2 3">JCM 30728</strain>
    </source>
</reference>
<evidence type="ECO:0000313" key="2">
    <source>
        <dbReference type="EMBL" id="NEN80386.1"/>
    </source>
</evidence>
<keyword evidence="1" id="KW-0732">Signal</keyword>
<dbReference type="PROSITE" id="PS51318">
    <property type="entry name" value="TAT"/>
    <property type="match status" value="1"/>
</dbReference>
<evidence type="ECO:0000313" key="3">
    <source>
        <dbReference type="Proteomes" id="UP000468687"/>
    </source>
</evidence>
<feature type="signal peptide" evidence="1">
    <location>
        <begin position="1"/>
        <end position="41"/>
    </location>
</feature>
<keyword evidence="3" id="KW-1185">Reference proteome</keyword>
<comment type="caution">
    <text evidence="2">The sequence shown here is derived from an EMBL/GenBank/DDBJ whole genome shotgun (WGS) entry which is preliminary data.</text>
</comment>
<feature type="chain" id="PRO_5026690064" evidence="1">
    <location>
        <begin position="42"/>
        <end position="217"/>
    </location>
</feature>
<organism evidence="2 3">
    <name type="scientific">Nocardioides zeae</name>
    <dbReference type="NCBI Taxonomy" id="1457234"/>
    <lineage>
        <taxon>Bacteria</taxon>
        <taxon>Bacillati</taxon>
        <taxon>Actinomycetota</taxon>
        <taxon>Actinomycetes</taxon>
        <taxon>Propionibacteriales</taxon>
        <taxon>Nocardioidaceae</taxon>
        <taxon>Nocardioides</taxon>
    </lineage>
</organism>